<gene>
    <name evidence="5" type="ORF">M0R45_027026</name>
</gene>
<keyword evidence="3 4" id="KW-0687">Ribonucleoprotein</keyword>
<protein>
    <recommendedName>
        <fullName evidence="7">60S ribosomal protein L13a</fullName>
    </recommendedName>
</protein>
<evidence type="ECO:0000256" key="3">
    <source>
        <dbReference type="ARBA" id="ARBA00023274"/>
    </source>
</evidence>
<dbReference type="PIRSF" id="PIRSF002181">
    <property type="entry name" value="Ribosomal_L13"/>
    <property type="match status" value="1"/>
</dbReference>
<dbReference type="PROSITE" id="PS00783">
    <property type="entry name" value="RIBOSOMAL_L13"/>
    <property type="match status" value="1"/>
</dbReference>
<evidence type="ECO:0000313" key="6">
    <source>
        <dbReference type="Proteomes" id="UP001457282"/>
    </source>
</evidence>
<name>A0AAW1X102_RUBAR</name>
<dbReference type="GO" id="GO:0003735">
    <property type="term" value="F:structural constituent of ribosome"/>
    <property type="evidence" value="ECO:0007669"/>
    <property type="project" value="InterPro"/>
</dbReference>
<dbReference type="InterPro" id="IPR005823">
    <property type="entry name" value="Ribosomal_uL13_bac-type"/>
</dbReference>
<evidence type="ECO:0000256" key="4">
    <source>
        <dbReference type="RuleBase" id="RU003877"/>
    </source>
</evidence>
<dbReference type="PANTHER" id="PTHR11545">
    <property type="entry name" value="RIBOSOMAL PROTEIN L13"/>
    <property type="match status" value="1"/>
</dbReference>
<dbReference type="EMBL" id="JBEDUW010000005">
    <property type="protein sequence ID" value="KAK9929961.1"/>
    <property type="molecule type" value="Genomic_DNA"/>
</dbReference>
<evidence type="ECO:0008006" key="7">
    <source>
        <dbReference type="Google" id="ProtNLM"/>
    </source>
</evidence>
<dbReference type="AlphaFoldDB" id="A0AAW1X102"/>
<dbReference type="GO" id="GO:0003729">
    <property type="term" value="F:mRNA binding"/>
    <property type="evidence" value="ECO:0007669"/>
    <property type="project" value="TreeGrafter"/>
</dbReference>
<dbReference type="Pfam" id="PF00572">
    <property type="entry name" value="Ribosomal_L13"/>
    <property type="match status" value="1"/>
</dbReference>
<dbReference type="PANTHER" id="PTHR11545:SF40">
    <property type="entry name" value="60S RIBOSOMAL PROTEIN L13A-4-LIKE"/>
    <property type="match status" value="1"/>
</dbReference>
<keyword evidence="2 4" id="KW-0689">Ribosomal protein</keyword>
<proteinExistence type="inferred from homology"/>
<accession>A0AAW1X102</accession>
<dbReference type="InterPro" id="IPR005822">
    <property type="entry name" value="Ribosomal_uL13"/>
</dbReference>
<dbReference type="InterPro" id="IPR036899">
    <property type="entry name" value="Ribosomal_uL13_sf"/>
</dbReference>
<dbReference type="InterPro" id="IPR023563">
    <property type="entry name" value="Ribosomal_uL13_CS"/>
</dbReference>
<sequence>MVSGSIHFRTPAKIFWRTVRGMIPHKTKRGAAALARLKAYEGVPPPFDKTKRMVIPDALKVLRLKKGHKVKAEKASEEKLGSQLEIIALVKY</sequence>
<dbReference type="GO" id="GO:0022625">
    <property type="term" value="C:cytosolic large ribosomal subunit"/>
    <property type="evidence" value="ECO:0007669"/>
    <property type="project" value="TreeGrafter"/>
</dbReference>
<dbReference type="Gene3D" id="3.90.1180.10">
    <property type="entry name" value="Ribosomal protein L13"/>
    <property type="match status" value="1"/>
</dbReference>
<comment type="similarity">
    <text evidence="1 4">Belongs to the universal ribosomal protein uL13 family.</text>
</comment>
<dbReference type="GO" id="GO:0006412">
    <property type="term" value="P:translation"/>
    <property type="evidence" value="ECO:0007669"/>
    <property type="project" value="InterPro"/>
</dbReference>
<evidence type="ECO:0000256" key="2">
    <source>
        <dbReference type="ARBA" id="ARBA00022980"/>
    </source>
</evidence>
<keyword evidence="6" id="KW-1185">Reference proteome</keyword>
<reference evidence="5 6" key="1">
    <citation type="journal article" date="2023" name="G3 (Bethesda)">
        <title>A chromosome-length genome assembly and annotation of blackberry (Rubus argutus, cv. 'Hillquist').</title>
        <authorList>
            <person name="Bruna T."/>
            <person name="Aryal R."/>
            <person name="Dudchenko O."/>
            <person name="Sargent D.J."/>
            <person name="Mead D."/>
            <person name="Buti M."/>
            <person name="Cavallini A."/>
            <person name="Hytonen T."/>
            <person name="Andres J."/>
            <person name="Pham M."/>
            <person name="Weisz D."/>
            <person name="Mascagni F."/>
            <person name="Usai G."/>
            <person name="Natali L."/>
            <person name="Bassil N."/>
            <person name="Fernandez G.E."/>
            <person name="Lomsadze A."/>
            <person name="Armour M."/>
            <person name="Olukolu B."/>
            <person name="Poorten T."/>
            <person name="Britton C."/>
            <person name="Davik J."/>
            <person name="Ashrafi H."/>
            <person name="Aiden E.L."/>
            <person name="Borodovsky M."/>
            <person name="Worthington M."/>
        </authorList>
    </citation>
    <scope>NUCLEOTIDE SEQUENCE [LARGE SCALE GENOMIC DNA]</scope>
    <source>
        <strain evidence="5">PI 553951</strain>
    </source>
</reference>
<dbReference type="SUPFAM" id="SSF52161">
    <property type="entry name" value="Ribosomal protein L13"/>
    <property type="match status" value="1"/>
</dbReference>
<dbReference type="GO" id="GO:0017148">
    <property type="term" value="P:negative regulation of translation"/>
    <property type="evidence" value="ECO:0007669"/>
    <property type="project" value="TreeGrafter"/>
</dbReference>
<evidence type="ECO:0000256" key="1">
    <source>
        <dbReference type="ARBA" id="ARBA00006227"/>
    </source>
</evidence>
<comment type="caution">
    <text evidence="5">The sequence shown here is derived from an EMBL/GenBank/DDBJ whole genome shotgun (WGS) entry which is preliminary data.</text>
</comment>
<evidence type="ECO:0000313" key="5">
    <source>
        <dbReference type="EMBL" id="KAK9929961.1"/>
    </source>
</evidence>
<organism evidence="5 6">
    <name type="scientific">Rubus argutus</name>
    <name type="common">Southern blackberry</name>
    <dbReference type="NCBI Taxonomy" id="59490"/>
    <lineage>
        <taxon>Eukaryota</taxon>
        <taxon>Viridiplantae</taxon>
        <taxon>Streptophyta</taxon>
        <taxon>Embryophyta</taxon>
        <taxon>Tracheophyta</taxon>
        <taxon>Spermatophyta</taxon>
        <taxon>Magnoliopsida</taxon>
        <taxon>eudicotyledons</taxon>
        <taxon>Gunneridae</taxon>
        <taxon>Pentapetalae</taxon>
        <taxon>rosids</taxon>
        <taxon>fabids</taxon>
        <taxon>Rosales</taxon>
        <taxon>Rosaceae</taxon>
        <taxon>Rosoideae</taxon>
        <taxon>Rosoideae incertae sedis</taxon>
        <taxon>Rubus</taxon>
    </lineage>
</organism>
<dbReference type="Proteomes" id="UP001457282">
    <property type="component" value="Unassembled WGS sequence"/>
</dbReference>